<dbReference type="AlphaFoldDB" id="A0A812WK23"/>
<reference evidence="2" key="1">
    <citation type="submission" date="2021-02" db="EMBL/GenBank/DDBJ databases">
        <authorList>
            <person name="Dougan E. K."/>
            <person name="Rhodes N."/>
            <person name="Thang M."/>
            <person name="Chan C."/>
        </authorList>
    </citation>
    <scope>NUCLEOTIDE SEQUENCE</scope>
</reference>
<name>A0A812WK23_9DINO</name>
<proteinExistence type="predicted"/>
<dbReference type="Proteomes" id="UP000601435">
    <property type="component" value="Unassembled WGS sequence"/>
</dbReference>
<evidence type="ECO:0000256" key="1">
    <source>
        <dbReference type="SAM" id="MobiDB-lite"/>
    </source>
</evidence>
<feature type="region of interest" description="Disordered" evidence="1">
    <location>
        <begin position="129"/>
        <end position="236"/>
    </location>
</feature>
<evidence type="ECO:0000313" key="2">
    <source>
        <dbReference type="EMBL" id="CAE7692987.1"/>
    </source>
</evidence>
<feature type="compositionally biased region" description="Polar residues" evidence="1">
    <location>
        <begin position="151"/>
        <end position="160"/>
    </location>
</feature>
<feature type="compositionally biased region" description="Basic and acidic residues" evidence="1">
    <location>
        <begin position="14"/>
        <end position="32"/>
    </location>
</feature>
<feature type="region of interest" description="Disordered" evidence="1">
    <location>
        <begin position="1"/>
        <end position="32"/>
    </location>
</feature>
<protein>
    <submittedName>
        <fullName evidence="2">Uncharacterized protein</fullName>
    </submittedName>
</protein>
<gene>
    <name evidence="2" type="ORF">SNEC2469_LOCUS19963</name>
</gene>
<organism evidence="2 3">
    <name type="scientific">Symbiodinium necroappetens</name>
    <dbReference type="NCBI Taxonomy" id="1628268"/>
    <lineage>
        <taxon>Eukaryota</taxon>
        <taxon>Sar</taxon>
        <taxon>Alveolata</taxon>
        <taxon>Dinophyceae</taxon>
        <taxon>Suessiales</taxon>
        <taxon>Symbiodiniaceae</taxon>
        <taxon>Symbiodinium</taxon>
    </lineage>
</organism>
<feature type="non-terminal residue" evidence="2">
    <location>
        <position position="1"/>
    </location>
</feature>
<evidence type="ECO:0000313" key="3">
    <source>
        <dbReference type="Proteomes" id="UP000601435"/>
    </source>
</evidence>
<comment type="caution">
    <text evidence="2">The sequence shown here is derived from an EMBL/GenBank/DDBJ whole genome shotgun (WGS) entry which is preliminary data.</text>
</comment>
<keyword evidence="3" id="KW-1185">Reference proteome</keyword>
<accession>A0A812WK23</accession>
<sequence>MGSGASNPKKSKYANKEQDKPRHSAPTERTDTLKTVKRVVQSVHEHEETCQPSDLFKAHTIRQAFPSATSTGKKISGAVPEKLCCGACGAFIVDLHGDKEFHACKNCWSFGEVFALCCTCYEGNPKWRGKWPTGPAAAPAASRVERHRSAHSLNSGNTLEPPQPGARRTPSPIGDSSDEEPGLFSQVKTPRTRREMRKKYSRRRSDPASPTGKDAEKEELIRRGSEGNLPRPSTAQ</sequence>
<feature type="compositionally biased region" description="Basic residues" evidence="1">
    <location>
        <begin position="190"/>
        <end position="202"/>
    </location>
</feature>
<dbReference type="OrthoDB" id="10324548at2759"/>
<feature type="compositionally biased region" description="Basic and acidic residues" evidence="1">
    <location>
        <begin position="213"/>
        <end position="225"/>
    </location>
</feature>
<dbReference type="EMBL" id="CAJNJA010034452">
    <property type="protein sequence ID" value="CAE7692987.1"/>
    <property type="molecule type" value="Genomic_DNA"/>
</dbReference>